<dbReference type="GO" id="GO:0050660">
    <property type="term" value="F:flavin adenine dinucleotide binding"/>
    <property type="evidence" value="ECO:0007669"/>
    <property type="project" value="InterPro"/>
</dbReference>
<dbReference type="PIRSF" id="PIRSF000137">
    <property type="entry name" value="Alcohol_oxidase"/>
    <property type="match status" value="1"/>
</dbReference>
<proteinExistence type="inferred from homology"/>
<reference evidence="6" key="1">
    <citation type="submission" date="2020-05" db="EMBL/GenBank/DDBJ databases">
        <title>Mycena genomes resolve the evolution of fungal bioluminescence.</title>
        <authorList>
            <person name="Tsai I.J."/>
        </authorList>
    </citation>
    <scope>NUCLEOTIDE SEQUENCE</scope>
    <source>
        <strain evidence="6">160909Yilan</strain>
    </source>
</reference>
<gene>
    <name evidence="6" type="ORF">MSAN_00316700</name>
</gene>
<feature type="chain" id="PRO_5034038448" evidence="4">
    <location>
        <begin position="24"/>
        <end position="632"/>
    </location>
</feature>
<dbReference type="GO" id="GO:0016614">
    <property type="term" value="F:oxidoreductase activity, acting on CH-OH group of donors"/>
    <property type="evidence" value="ECO:0007669"/>
    <property type="project" value="InterPro"/>
</dbReference>
<dbReference type="PROSITE" id="PS00624">
    <property type="entry name" value="GMC_OXRED_2"/>
    <property type="match status" value="1"/>
</dbReference>
<dbReference type="Gene3D" id="3.30.560.10">
    <property type="entry name" value="Glucose Oxidase, domain 3"/>
    <property type="match status" value="1"/>
</dbReference>
<dbReference type="AlphaFoldDB" id="A0A8H6ZDK4"/>
<comment type="similarity">
    <text evidence="2">Belongs to the GMC oxidoreductase family.</text>
</comment>
<dbReference type="InterPro" id="IPR036188">
    <property type="entry name" value="FAD/NAD-bd_sf"/>
</dbReference>
<evidence type="ECO:0000313" key="6">
    <source>
        <dbReference type="EMBL" id="KAF7374331.1"/>
    </source>
</evidence>
<dbReference type="PANTHER" id="PTHR11552:SF213">
    <property type="entry name" value="DEHYDROGENASE, PUTATIVE-RELATED"/>
    <property type="match status" value="1"/>
</dbReference>
<organism evidence="6 7">
    <name type="scientific">Mycena sanguinolenta</name>
    <dbReference type="NCBI Taxonomy" id="230812"/>
    <lineage>
        <taxon>Eukaryota</taxon>
        <taxon>Fungi</taxon>
        <taxon>Dikarya</taxon>
        <taxon>Basidiomycota</taxon>
        <taxon>Agaricomycotina</taxon>
        <taxon>Agaricomycetes</taxon>
        <taxon>Agaricomycetidae</taxon>
        <taxon>Agaricales</taxon>
        <taxon>Marasmiineae</taxon>
        <taxon>Mycenaceae</taxon>
        <taxon>Mycena</taxon>
    </lineage>
</organism>
<dbReference type="Pfam" id="PF05199">
    <property type="entry name" value="GMC_oxred_C"/>
    <property type="match status" value="1"/>
</dbReference>
<dbReference type="OrthoDB" id="269227at2759"/>
<evidence type="ECO:0000256" key="4">
    <source>
        <dbReference type="SAM" id="SignalP"/>
    </source>
</evidence>
<dbReference type="EMBL" id="JACAZH010000002">
    <property type="protein sequence ID" value="KAF7374331.1"/>
    <property type="molecule type" value="Genomic_DNA"/>
</dbReference>
<accession>A0A8H6ZDK4</accession>
<keyword evidence="3" id="KW-0285">Flavoprotein</keyword>
<protein>
    <submittedName>
        <fullName evidence="6">Choline dehydrogenase</fullName>
    </submittedName>
</protein>
<dbReference type="InterPro" id="IPR007867">
    <property type="entry name" value="GMC_OxRtase_C"/>
</dbReference>
<evidence type="ECO:0000313" key="7">
    <source>
        <dbReference type="Proteomes" id="UP000623467"/>
    </source>
</evidence>
<keyword evidence="3" id="KW-0274">FAD</keyword>
<keyword evidence="7" id="KW-1185">Reference proteome</keyword>
<feature type="binding site" evidence="3">
    <location>
        <position position="270"/>
    </location>
    <ligand>
        <name>FAD</name>
        <dbReference type="ChEBI" id="CHEBI:57692"/>
    </ligand>
</feature>
<dbReference type="PANTHER" id="PTHR11552">
    <property type="entry name" value="GLUCOSE-METHANOL-CHOLINE GMC OXIDOREDUCTASE"/>
    <property type="match status" value="1"/>
</dbReference>
<sequence>MAGARSLRHLFTLVSLSIQVLHAVSLPSCPPKSEADFDFVVVGAGVGGGPVAARLAENGFSVLVIDAGHDVVSVNTTIPFYFFRAIEDPQLELDYTYDEYSPGAKYSRDDSWYPRARAVGGSTIHNALINHVGVTRGDFDNLAMMFDDPSWAYDNMRNYFKRIEHNLYLDKSDVDHGFDGWLKTSLNDASILSNPMFADPQLQDIVNTLASSGPIINDINSAANDAATGVQIPSYTIDEQHNRSSVRDHLVRVQQSTAVGKLHFALDTLVTKVLLCESESGAPTAYGVEIAPGAALAVARNFEGKQKLETKTITVRHEVIVSAGAFQSPQLLMLSGIGDREQLSQHGIEPIVHLPGVGTNLQDHDEVANVWTLKRNHTLFDGCTVLYTTEDDPCLQFWTESDHQNLYSFGAALFFTTSKSVPDLAEPDIMVSWVPGYFPGFFRDAADQLAGTHNAITAVVLKAHSSTRGVVKLTGNHPQDVVKIEKRHFEAPGGGEDIAAIGREIQTVRKLMGHPNIAQHVEAQAFPEPDEEIEDHILKHVFGHHACCTNPMGRGDDPNAVLDGNFKVRGVENLRVVDISSWPRVPGWFVTTPTYMISEKAADVILADTPRNRGQMVQNEAQWALRPDHTEF</sequence>
<dbReference type="SUPFAM" id="SSF51905">
    <property type="entry name" value="FAD/NAD(P)-binding domain"/>
    <property type="match status" value="1"/>
</dbReference>
<dbReference type="Proteomes" id="UP000623467">
    <property type="component" value="Unassembled WGS sequence"/>
</dbReference>
<dbReference type="InterPro" id="IPR012132">
    <property type="entry name" value="GMC_OxRdtase"/>
</dbReference>
<comment type="cofactor">
    <cofactor evidence="1 3">
        <name>FAD</name>
        <dbReference type="ChEBI" id="CHEBI:57692"/>
    </cofactor>
</comment>
<feature type="domain" description="Glucose-methanol-choline oxidoreductase N-terminal" evidence="5">
    <location>
        <begin position="324"/>
        <end position="338"/>
    </location>
</feature>
<evidence type="ECO:0000256" key="3">
    <source>
        <dbReference type="PIRSR" id="PIRSR000137-2"/>
    </source>
</evidence>
<dbReference type="SUPFAM" id="SSF54373">
    <property type="entry name" value="FAD-linked reductases, C-terminal domain"/>
    <property type="match status" value="1"/>
</dbReference>
<keyword evidence="4" id="KW-0732">Signal</keyword>
<evidence type="ECO:0000256" key="2">
    <source>
        <dbReference type="ARBA" id="ARBA00010790"/>
    </source>
</evidence>
<name>A0A8H6ZDK4_9AGAR</name>
<feature type="signal peptide" evidence="4">
    <location>
        <begin position="1"/>
        <end position="23"/>
    </location>
</feature>
<evidence type="ECO:0000256" key="1">
    <source>
        <dbReference type="ARBA" id="ARBA00001974"/>
    </source>
</evidence>
<dbReference type="InterPro" id="IPR000172">
    <property type="entry name" value="GMC_OxRdtase_N"/>
</dbReference>
<comment type="caution">
    <text evidence="6">The sequence shown here is derived from an EMBL/GenBank/DDBJ whole genome shotgun (WGS) entry which is preliminary data.</text>
</comment>
<dbReference type="Gene3D" id="3.50.50.60">
    <property type="entry name" value="FAD/NAD(P)-binding domain"/>
    <property type="match status" value="1"/>
</dbReference>
<evidence type="ECO:0000259" key="5">
    <source>
        <dbReference type="PROSITE" id="PS00624"/>
    </source>
</evidence>
<dbReference type="Pfam" id="PF00732">
    <property type="entry name" value="GMC_oxred_N"/>
    <property type="match status" value="1"/>
</dbReference>